<dbReference type="Pfam" id="PF03449">
    <property type="entry name" value="GreA_GreB_N"/>
    <property type="match status" value="1"/>
</dbReference>
<dbReference type="NCBIfam" id="NF002506">
    <property type="entry name" value="PRK01885.1"/>
    <property type="match status" value="1"/>
</dbReference>
<protein>
    <recommendedName>
        <fullName evidence="4">Transcription elongation factor GreB</fullName>
    </recommendedName>
    <alternativeName>
        <fullName evidence="4">Transcript cleavage factor GreB</fullName>
    </alternativeName>
</protein>
<keyword evidence="1 4" id="KW-0805">Transcription regulation</keyword>
<dbReference type="PANTHER" id="PTHR30437">
    <property type="entry name" value="TRANSCRIPTION ELONGATION FACTOR GREA"/>
    <property type="match status" value="1"/>
</dbReference>
<dbReference type="Gene3D" id="3.10.50.30">
    <property type="entry name" value="Transcription elongation factor, GreA/GreB, C-terminal domain"/>
    <property type="match status" value="1"/>
</dbReference>
<dbReference type="GO" id="GO:0070063">
    <property type="term" value="F:RNA polymerase binding"/>
    <property type="evidence" value="ECO:0007669"/>
    <property type="project" value="InterPro"/>
</dbReference>
<accession>A0A0R2SQ36</accession>
<evidence type="ECO:0000259" key="5">
    <source>
        <dbReference type="Pfam" id="PF01272"/>
    </source>
</evidence>
<evidence type="ECO:0000259" key="6">
    <source>
        <dbReference type="Pfam" id="PF03449"/>
    </source>
</evidence>
<dbReference type="InterPro" id="IPR036953">
    <property type="entry name" value="GreA/GreB_C_sf"/>
</dbReference>
<dbReference type="PANTHER" id="PTHR30437:SF6">
    <property type="entry name" value="TRANSCRIPTION ELONGATION FACTOR GREB"/>
    <property type="match status" value="1"/>
</dbReference>
<feature type="domain" description="Transcription elongation factor GreA/GreB C-terminal" evidence="5">
    <location>
        <begin position="92"/>
        <end position="168"/>
    </location>
</feature>
<comment type="similarity">
    <text evidence="4">Belongs to the GreA/GreB family. GreB subfamily.</text>
</comment>
<dbReference type="InterPro" id="IPR023459">
    <property type="entry name" value="Tscrpt_elong_fac_GreA/B_fam"/>
</dbReference>
<keyword evidence="7" id="KW-0648">Protein biosynthesis</keyword>
<feature type="domain" description="Transcription elongation factor GreA/GreB N-terminal" evidence="6">
    <location>
        <begin position="13"/>
        <end position="82"/>
    </location>
</feature>
<evidence type="ECO:0000256" key="2">
    <source>
        <dbReference type="ARBA" id="ARBA00023125"/>
    </source>
</evidence>
<dbReference type="InterPro" id="IPR006358">
    <property type="entry name" value="Tscrpt_elong_fac_GreB"/>
</dbReference>
<dbReference type="GO" id="GO:0003677">
    <property type="term" value="F:DNA binding"/>
    <property type="evidence" value="ECO:0007669"/>
    <property type="project" value="UniProtKB-UniRule"/>
</dbReference>
<keyword evidence="2 4" id="KW-0238">DNA-binding</keyword>
<dbReference type="Gene3D" id="1.10.287.180">
    <property type="entry name" value="Transcription elongation factor, GreA/GreB, N-terminal domain"/>
    <property type="match status" value="1"/>
</dbReference>
<proteinExistence type="inferred from homology"/>
<evidence type="ECO:0000313" key="8">
    <source>
        <dbReference type="Proteomes" id="UP000051547"/>
    </source>
</evidence>
<dbReference type="PROSITE" id="PS00830">
    <property type="entry name" value="GREAB_2"/>
    <property type="match status" value="1"/>
</dbReference>
<dbReference type="InterPro" id="IPR022691">
    <property type="entry name" value="Tscrpt_elong_fac_GreA/B_N"/>
</dbReference>
<comment type="caution">
    <text evidence="7">The sequence shown here is derived from an EMBL/GenBank/DDBJ whole genome shotgun (WGS) entry which is preliminary data.</text>
</comment>
<comment type="function">
    <text evidence="4">Necessary for efficient RNA polymerase transcription elongation past template-encoded arresting sites. The arresting sites in DNA have the property of trapping a certain fraction of elongating RNA polymerases that pass through, resulting in locked ternary complexes. Cleavage of the nascent transcript by cleavage factors such as GreA or GreB allows the resumption of elongation from the new 3'terminus. GreB releases sequences of up to 9 nucleotides in length.</text>
</comment>
<dbReference type="HAMAP" id="MF_00930">
    <property type="entry name" value="GreB"/>
    <property type="match status" value="1"/>
</dbReference>
<evidence type="ECO:0000256" key="4">
    <source>
        <dbReference type="HAMAP-Rule" id="MF_00930"/>
    </source>
</evidence>
<dbReference type="PIRSF" id="PIRSF006092">
    <property type="entry name" value="GreA_GreB"/>
    <property type="match status" value="1"/>
</dbReference>
<name>A0A0R2SQ36_9GAMM</name>
<dbReference type="Pfam" id="PF01272">
    <property type="entry name" value="GreA_GreB"/>
    <property type="match status" value="1"/>
</dbReference>
<keyword evidence="7" id="KW-0251">Elongation factor</keyword>
<gene>
    <name evidence="4" type="primary">greB</name>
    <name evidence="7" type="ORF">ABR72_11225</name>
</gene>
<evidence type="ECO:0000313" key="7">
    <source>
        <dbReference type="EMBL" id="KRO76823.1"/>
    </source>
</evidence>
<dbReference type="GO" id="GO:0006354">
    <property type="term" value="P:DNA-templated transcription elongation"/>
    <property type="evidence" value="ECO:0007669"/>
    <property type="project" value="TreeGrafter"/>
</dbReference>
<dbReference type="InterPro" id="IPR036805">
    <property type="entry name" value="Tscrpt_elong_fac_GreA/B_N_sf"/>
</dbReference>
<dbReference type="PROSITE" id="PS00829">
    <property type="entry name" value="GREAB_1"/>
    <property type="match status" value="1"/>
</dbReference>
<dbReference type="InterPro" id="IPR018151">
    <property type="entry name" value="TF_GreA/GreB_CS"/>
</dbReference>
<dbReference type="EMBL" id="LIBE01000733">
    <property type="protein sequence ID" value="KRO76823.1"/>
    <property type="molecule type" value="Genomic_DNA"/>
</dbReference>
<dbReference type="Proteomes" id="UP000051547">
    <property type="component" value="Unassembled WGS sequence"/>
</dbReference>
<dbReference type="GO" id="GO:0032784">
    <property type="term" value="P:regulation of DNA-templated transcription elongation"/>
    <property type="evidence" value="ECO:0007669"/>
    <property type="project" value="UniProtKB-UniRule"/>
</dbReference>
<reference evidence="7 8" key="1">
    <citation type="submission" date="2015-10" db="EMBL/GenBank/DDBJ databases">
        <title>Metagenome-Assembled Genomes uncover a global brackish microbiome.</title>
        <authorList>
            <person name="Hugerth L.W."/>
            <person name="Larsson J."/>
            <person name="Alneberg J."/>
            <person name="Lindh M.V."/>
            <person name="Legrand C."/>
            <person name="Pinhassi J."/>
            <person name="Andersson A.F."/>
        </authorList>
    </citation>
    <scope>NUCLEOTIDE SEQUENCE [LARGE SCALE GENOMIC DNA]</scope>
    <source>
        <strain evidence="7">BACL4 MAG-120920-bin41</strain>
    </source>
</reference>
<organism evidence="7 8">
    <name type="scientific">OM182 bacterium BACL3 MAG-120920-bin41</name>
    <dbReference type="NCBI Taxonomy" id="1655580"/>
    <lineage>
        <taxon>Bacteria</taxon>
        <taxon>Pseudomonadati</taxon>
        <taxon>Pseudomonadota</taxon>
        <taxon>Gammaproteobacteria</taxon>
        <taxon>OMG group</taxon>
        <taxon>OM182 clade</taxon>
    </lineage>
</organism>
<dbReference type="HAMAP" id="MF_00105">
    <property type="entry name" value="GreA_GreB"/>
    <property type="match status" value="1"/>
</dbReference>
<evidence type="ECO:0000256" key="1">
    <source>
        <dbReference type="ARBA" id="ARBA00023015"/>
    </source>
</evidence>
<sequence length="171" mass="19367">MSRYRAPQKPSSNYVTAEGRQRLRDEVYQLWKVERPVVTQAVSDAAAQGDRSENADYIYGKRRLREIDSRVRYLSKRLENFIVVDRPPEDPTRVFFAAFVSVEFENSAGVLTQARYRIVGADELDPSLGYISVDSPLARELIGKRVDDEVSVSTPTGVIDYAIVDIEYAQG</sequence>
<dbReference type="InterPro" id="IPR001437">
    <property type="entry name" value="Tscrpt_elong_fac_GreA/B_C"/>
</dbReference>
<dbReference type="FunFam" id="3.10.50.30:FF:000001">
    <property type="entry name" value="Transcription elongation factor GreA"/>
    <property type="match status" value="1"/>
</dbReference>
<dbReference type="SUPFAM" id="SSF46557">
    <property type="entry name" value="GreA transcript cleavage protein, N-terminal domain"/>
    <property type="match status" value="1"/>
</dbReference>
<evidence type="ECO:0000256" key="3">
    <source>
        <dbReference type="ARBA" id="ARBA00023163"/>
    </source>
</evidence>
<dbReference type="AlphaFoldDB" id="A0A0R2SQ36"/>
<dbReference type="SUPFAM" id="SSF54534">
    <property type="entry name" value="FKBP-like"/>
    <property type="match status" value="1"/>
</dbReference>
<dbReference type="NCBIfam" id="TIGR01461">
    <property type="entry name" value="greB"/>
    <property type="match status" value="1"/>
</dbReference>
<dbReference type="FunFam" id="1.10.287.180:FF:000001">
    <property type="entry name" value="Transcription elongation factor GreA"/>
    <property type="match status" value="1"/>
</dbReference>
<dbReference type="InterPro" id="IPR028624">
    <property type="entry name" value="Tscrpt_elong_fac_GreA/B"/>
</dbReference>
<keyword evidence="3 4" id="KW-0804">Transcription</keyword>
<dbReference type="GO" id="GO:0003746">
    <property type="term" value="F:translation elongation factor activity"/>
    <property type="evidence" value="ECO:0007669"/>
    <property type="project" value="UniProtKB-KW"/>
</dbReference>